<comment type="caution">
    <text evidence="1">The sequence shown here is derived from an EMBL/GenBank/DDBJ whole genome shotgun (WGS) entry which is preliminary data.</text>
</comment>
<gene>
    <name evidence="1" type="ORF">A3A03_02210</name>
</gene>
<accession>A0A1F6XLE0</accession>
<sequence>MHLYRISQSLLEKGLNLLIGGQFQMKTREGVFRGEIKECMALSNRRIKISFNWLCVGYVFFDNSGLPKPRKWVLLKDPPGLHHVDLEWRYFYFQTDENRVKIKGQLGEICHLFRKGNHTNLVRCGDEFVAYAKIHQLEFWQAIIAILLKNKNCG</sequence>
<evidence type="ECO:0000313" key="1">
    <source>
        <dbReference type="EMBL" id="OGI94964.1"/>
    </source>
</evidence>
<dbReference type="Proteomes" id="UP000176629">
    <property type="component" value="Unassembled WGS sequence"/>
</dbReference>
<dbReference type="EMBL" id="MFUX01000003">
    <property type="protein sequence ID" value="OGI94964.1"/>
    <property type="molecule type" value="Genomic_DNA"/>
</dbReference>
<name>A0A1F6XLE0_9BACT</name>
<dbReference type="AlphaFoldDB" id="A0A1F6XLE0"/>
<dbReference type="STRING" id="1801773.A3A03_02210"/>
<organism evidence="1 2">
    <name type="scientific">Candidatus Nomurabacteria bacterium RIFCSPLOWO2_01_FULL_40_18</name>
    <dbReference type="NCBI Taxonomy" id="1801773"/>
    <lineage>
        <taxon>Bacteria</taxon>
        <taxon>Candidatus Nomuraibacteriota</taxon>
    </lineage>
</organism>
<proteinExistence type="predicted"/>
<reference evidence="1 2" key="1">
    <citation type="journal article" date="2016" name="Nat. Commun.">
        <title>Thousands of microbial genomes shed light on interconnected biogeochemical processes in an aquifer system.</title>
        <authorList>
            <person name="Anantharaman K."/>
            <person name="Brown C.T."/>
            <person name="Hug L.A."/>
            <person name="Sharon I."/>
            <person name="Castelle C.J."/>
            <person name="Probst A.J."/>
            <person name="Thomas B.C."/>
            <person name="Singh A."/>
            <person name="Wilkins M.J."/>
            <person name="Karaoz U."/>
            <person name="Brodie E.L."/>
            <person name="Williams K.H."/>
            <person name="Hubbard S.S."/>
            <person name="Banfield J.F."/>
        </authorList>
    </citation>
    <scope>NUCLEOTIDE SEQUENCE [LARGE SCALE GENOMIC DNA]</scope>
</reference>
<evidence type="ECO:0000313" key="2">
    <source>
        <dbReference type="Proteomes" id="UP000176629"/>
    </source>
</evidence>
<protein>
    <submittedName>
        <fullName evidence="1">Uncharacterized protein</fullName>
    </submittedName>
</protein>